<keyword evidence="2" id="KW-1185">Reference proteome</keyword>
<accession>M5GCT8</accession>
<proteinExistence type="predicted"/>
<evidence type="ECO:0000313" key="1">
    <source>
        <dbReference type="EMBL" id="EJU04057.1"/>
    </source>
</evidence>
<gene>
    <name evidence="1" type="ORF">DACRYDRAFT_20724</name>
</gene>
<evidence type="ECO:0000313" key="2">
    <source>
        <dbReference type="Proteomes" id="UP000030653"/>
    </source>
</evidence>
<dbReference type="AlphaFoldDB" id="M5GCT8"/>
<name>M5GCT8_DACPD</name>
<reference evidence="1 2" key="1">
    <citation type="journal article" date="2012" name="Science">
        <title>The Paleozoic origin of enzymatic lignin decomposition reconstructed from 31 fungal genomes.</title>
        <authorList>
            <person name="Floudas D."/>
            <person name="Binder M."/>
            <person name="Riley R."/>
            <person name="Barry K."/>
            <person name="Blanchette R.A."/>
            <person name="Henrissat B."/>
            <person name="Martinez A.T."/>
            <person name="Otillar R."/>
            <person name="Spatafora J.W."/>
            <person name="Yadav J.S."/>
            <person name="Aerts A."/>
            <person name="Benoit I."/>
            <person name="Boyd A."/>
            <person name="Carlson A."/>
            <person name="Copeland A."/>
            <person name="Coutinho P.M."/>
            <person name="de Vries R.P."/>
            <person name="Ferreira P."/>
            <person name="Findley K."/>
            <person name="Foster B."/>
            <person name="Gaskell J."/>
            <person name="Glotzer D."/>
            <person name="Gorecki P."/>
            <person name="Heitman J."/>
            <person name="Hesse C."/>
            <person name="Hori C."/>
            <person name="Igarashi K."/>
            <person name="Jurgens J.A."/>
            <person name="Kallen N."/>
            <person name="Kersten P."/>
            <person name="Kohler A."/>
            <person name="Kuees U."/>
            <person name="Kumar T.K.A."/>
            <person name="Kuo A."/>
            <person name="LaButti K."/>
            <person name="Larrondo L.F."/>
            <person name="Lindquist E."/>
            <person name="Ling A."/>
            <person name="Lombard V."/>
            <person name="Lucas S."/>
            <person name="Lundell T."/>
            <person name="Martin R."/>
            <person name="McLaughlin D.J."/>
            <person name="Morgenstern I."/>
            <person name="Morin E."/>
            <person name="Murat C."/>
            <person name="Nagy L.G."/>
            <person name="Nolan M."/>
            <person name="Ohm R.A."/>
            <person name="Patyshakuliyeva A."/>
            <person name="Rokas A."/>
            <person name="Ruiz-Duenas F.J."/>
            <person name="Sabat G."/>
            <person name="Salamov A."/>
            <person name="Samejima M."/>
            <person name="Schmutz J."/>
            <person name="Slot J.C."/>
            <person name="St John F."/>
            <person name="Stenlid J."/>
            <person name="Sun H."/>
            <person name="Sun S."/>
            <person name="Syed K."/>
            <person name="Tsang A."/>
            <person name="Wiebenga A."/>
            <person name="Young D."/>
            <person name="Pisabarro A."/>
            <person name="Eastwood D.C."/>
            <person name="Martin F."/>
            <person name="Cullen D."/>
            <person name="Grigoriev I.V."/>
            <person name="Hibbett D.S."/>
        </authorList>
    </citation>
    <scope>NUCLEOTIDE SEQUENCE [LARGE SCALE GENOMIC DNA]</scope>
    <source>
        <strain evidence="1 2">DJM-731 SS1</strain>
    </source>
</reference>
<protein>
    <submittedName>
        <fullName evidence="1">Uncharacterized protein</fullName>
    </submittedName>
</protein>
<dbReference type="EMBL" id="JH795858">
    <property type="protein sequence ID" value="EJU04057.1"/>
    <property type="molecule type" value="Genomic_DNA"/>
</dbReference>
<dbReference type="HOGENOM" id="CLU_1384119_0_0_1"/>
<dbReference type="Proteomes" id="UP000030653">
    <property type="component" value="Unassembled WGS sequence"/>
</dbReference>
<dbReference type="RefSeq" id="XP_040630951.1">
    <property type="nucleotide sequence ID" value="XM_040772052.1"/>
</dbReference>
<dbReference type="GeneID" id="63687114"/>
<sequence>MPEWGAIGGLLLERYMSETFSSPSVWELGRLSPAHDLNAELVSYVVRPTLDSLIRWLHIGGQGPFDIRTSAEQPASTMFSTERYDTTAPDLQLRSGVLYTPDTINHPTFDSFLLKDTSSGRGREALLVRAVSRQEQVVKAEGIDWLRKHGVTTFVYLVVCGTCIGGRRLCFPPEVDRLLRGKYHVHIPEGDDTAVLV</sequence>
<organism evidence="1 2">
    <name type="scientific">Dacryopinax primogenitus (strain DJM 731)</name>
    <name type="common">Brown rot fungus</name>
    <dbReference type="NCBI Taxonomy" id="1858805"/>
    <lineage>
        <taxon>Eukaryota</taxon>
        <taxon>Fungi</taxon>
        <taxon>Dikarya</taxon>
        <taxon>Basidiomycota</taxon>
        <taxon>Agaricomycotina</taxon>
        <taxon>Dacrymycetes</taxon>
        <taxon>Dacrymycetales</taxon>
        <taxon>Dacrymycetaceae</taxon>
        <taxon>Dacryopinax</taxon>
    </lineage>
</organism>
<dbReference type="OrthoDB" id="2340858at2759"/>